<proteinExistence type="predicted"/>
<name>A0AC60PMV7_IXOPE</name>
<dbReference type="EMBL" id="JABSTQ010010265">
    <property type="protein sequence ID" value="KAG0422157.1"/>
    <property type="molecule type" value="Genomic_DNA"/>
</dbReference>
<reference evidence="1 2" key="1">
    <citation type="journal article" date="2020" name="Cell">
        <title>Large-Scale Comparative Analyses of Tick Genomes Elucidate Their Genetic Diversity and Vector Capacities.</title>
        <authorList>
            <consortium name="Tick Genome and Microbiome Consortium (TIGMIC)"/>
            <person name="Jia N."/>
            <person name="Wang J."/>
            <person name="Shi W."/>
            <person name="Du L."/>
            <person name="Sun Y."/>
            <person name="Zhan W."/>
            <person name="Jiang J.F."/>
            <person name="Wang Q."/>
            <person name="Zhang B."/>
            <person name="Ji P."/>
            <person name="Bell-Sakyi L."/>
            <person name="Cui X.M."/>
            <person name="Yuan T.T."/>
            <person name="Jiang B.G."/>
            <person name="Yang W.F."/>
            <person name="Lam T.T."/>
            <person name="Chang Q.C."/>
            <person name="Ding S.J."/>
            <person name="Wang X.J."/>
            <person name="Zhu J.G."/>
            <person name="Ruan X.D."/>
            <person name="Zhao L."/>
            <person name="Wei J.T."/>
            <person name="Ye R.Z."/>
            <person name="Que T.C."/>
            <person name="Du C.H."/>
            <person name="Zhou Y.H."/>
            <person name="Cheng J.X."/>
            <person name="Dai P.F."/>
            <person name="Guo W.B."/>
            <person name="Han X.H."/>
            <person name="Huang E.J."/>
            <person name="Li L.F."/>
            <person name="Wei W."/>
            <person name="Gao Y.C."/>
            <person name="Liu J.Z."/>
            <person name="Shao H.Z."/>
            <person name="Wang X."/>
            <person name="Wang C.C."/>
            <person name="Yang T.C."/>
            <person name="Huo Q.B."/>
            <person name="Li W."/>
            <person name="Chen H.Y."/>
            <person name="Chen S.E."/>
            <person name="Zhou L.G."/>
            <person name="Ni X.B."/>
            <person name="Tian J.H."/>
            <person name="Sheng Y."/>
            <person name="Liu T."/>
            <person name="Pan Y.S."/>
            <person name="Xia L.Y."/>
            <person name="Li J."/>
            <person name="Zhao F."/>
            <person name="Cao W.C."/>
        </authorList>
    </citation>
    <scope>NUCLEOTIDE SEQUENCE [LARGE SCALE GENOMIC DNA]</scope>
    <source>
        <strain evidence="1">Iper-2018</strain>
    </source>
</reference>
<keyword evidence="2" id="KW-1185">Reference proteome</keyword>
<dbReference type="Proteomes" id="UP000805193">
    <property type="component" value="Unassembled WGS sequence"/>
</dbReference>
<gene>
    <name evidence="1" type="ORF">HPB47_001998</name>
</gene>
<sequence length="141" mass="16016">MSHNRGIARSLLWKAKSFPDPLDNDLRRFTFLGCTRLWPSVTAADIYLYLVEGTCYYTKEEFRSFKMSEGYNFFINGKVQDVRALQAGKTEKVVLLTATVEASQTVSKQYTPWTLVHADGKVANAHCTCMDGQVVHCYSFL</sequence>
<comment type="caution">
    <text evidence="1">The sequence shown here is derived from an EMBL/GenBank/DDBJ whole genome shotgun (WGS) entry which is preliminary data.</text>
</comment>
<protein>
    <submittedName>
        <fullName evidence="1">Uncharacterized protein</fullName>
    </submittedName>
</protein>
<evidence type="ECO:0000313" key="2">
    <source>
        <dbReference type="Proteomes" id="UP000805193"/>
    </source>
</evidence>
<accession>A0AC60PMV7</accession>
<organism evidence="1 2">
    <name type="scientific">Ixodes persulcatus</name>
    <name type="common">Taiga tick</name>
    <dbReference type="NCBI Taxonomy" id="34615"/>
    <lineage>
        <taxon>Eukaryota</taxon>
        <taxon>Metazoa</taxon>
        <taxon>Ecdysozoa</taxon>
        <taxon>Arthropoda</taxon>
        <taxon>Chelicerata</taxon>
        <taxon>Arachnida</taxon>
        <taxon>Acari</taxon>
        <taxon>Parasitiformes</taxon>
        <taxon>Ixodida</taxon>
        <taxon>Ixodoidea</taxon>
        <taxon>Ixodidae</taxon>
        <taxon>Ixodinae</taxon>
        <taxon>Ixodes</taxon>
    </lineage>
</organism>
<evidence type="ECO:0000313" key="1">
    <source>
        <dbReference type="EMBL" id="KAG0422157.1"/>
    </source>
</evidence>